<dbReference type="InterPro" id="IPR007372">
    <property type="entry name" value="Lipid/polyisoprenoid-bd_YceI"/>
</dbReference>
<feature type="region of interest" description="Disordered" evidence="1">
    <location>
        <begin position="57"/>
        <end position="92"/>
    </location>
</feature>
<dbReference type="Gene3D" id="2.40.128.110">
    <property type="entry name" value="Lipid/polyisoprenoid-binding, YceI-like"/>
    <property type="match status" value="1"/>
</dbReference>
<evidence type="ECO:0000259" key="3">
    <source>
        <dbReference type="Pfam" id="PF04264"/>
    </source>
</evidence>
<name>A0A382AMP1_9ZZZZ</name>
<proteinExistence type="predicted"/>
<evidence type="ECO:0000256" key="1">
    <source>
        <dbReference type="SAM" id="MobiDB-lite"/>
    </source>
</evidence>
<dbReference type="AlphaFoldDB" id="A0A382AMP1"/>
<sequence>VVTVAGRRGLPKAILILVGILVVAVAVWWFLVRSDAPPAPDLATATETAAAAQASTTSAASATTMQATTTAAPATTASPATTVAPTADPSGTWTVDPDIGSFHDFTSSWVGYRIDEELGKGIGATTAVGRTPLVTGTVEVSNGVAASAEVTADLRGLASDRIYRDGKVFEVLHVDRHPEAVFVMADPVPLTAGATEMSATVPGTLTVNGVSVAVE</sequence>
<reference evidence="4" key="1">
    <citation type="submission" date="2018-05" db="EMBL/GenBank/DDBJ databases">
        <authorList>
            <person name="Lanie J.A."/>
            <person name="Ng W.-L."/>
            <person name="Kazmierczak K.M."/>
            <person name="Andrzejewski T.M."/>
            <person name="Davidsen T.M."/>
            <person name="Wayne K.J."/>
            <person name="Tettelin H."/>
            <person name="Glass J.I."/>
            <person name="Rusch D."/>
            <person name="Podicherti R."/>
            <person name="Tsui H.-C.T."/>
            <person name="Winkler M.E."/>
        </authorList>
    </citation>
    <scope>NUCLEOTIDE SEQUENCE</scope>
</reference>
<keyword evidence="2" id="KW-1133">Transmembrane helix</keyword>
<feature type="domain" description="Lipid/polyisoprenoid-binding YceI-like" evidence="3">
    <location>
        <begin position="122"/>
        <end position="214"/>
    </location>
</feature>
<feature type="transmembrane region" description="Helical" evidence="2">
    <location>
        <begin position="12"/>
        <end position="31"/>
    </location>
</feature>
<evidence type="ECO:0000256" key="2">
    <source>
        <dbReference type="SAM" id="Phobius"/>
    </source>
</evidence>
<dbReference type="Pfam" id="PF04264">
    <property type="entry name" value="YceI"/>
    <property type="match status" value="1"/>
</dbReference>
<organism evidence="4">
    <name type="scientific">marine metagenome</name>
    <dbReference type="NCBI Taxonomy" id="408172"/>
    <lineage>
        <taxon>unclassified sequences</taxon>
        <taxon>metagenomes</taxon>
        <taxon>ecological metagenomes</taxon>
    </lineage>
</organism>
<protein>
    <recommendedName>
        <fullName evidence="3">Lipid/polyisoprenoid-binding YceI-like domain-containing protein</fullName>
    </recommendedName>
</protein>
<keyword evidence="2" id="KW-0812">Transmembrane</keyword>
<dbReference type="InterPro" id="IPR036761">
    <property type="entry name" value="TTHA0802/YceI-like_sf"/>
</dbReference>
<evidence type="ECO:0000313" key="4">
    <source>
        <dbReference type="EMBL" id="SVB02283.1"/>
    </source>
</evidence>
<feature type="non-terminal residue" evidence="4">
    <location>
        <position position="1"/>
    </location>
</feature>
<feature type="compositionally biased region" description="Low complexity" evidence="1">
    <location>
        <begin position="57"/>
        <end position="90"/>
    </location>
</feature>
<dbReference type="EMBL" id="UINC01025873">
    <property type="protein sequence ID" value="SVB02283.1"/>
    <property type="molecule type" value="Genomic_DNA"/>
</dbReference>
<accession>A0A382AMP1</accession>
<gene>
    <name evidence="4" type="ORF">METZ01_LOCUS155137</name>
</gene>
<feature type="non-terminal residue" evidence="4">
    <location>
        <position position="215"/>
    </location>
</feature>
<dbReference type="SUPFAM" id="SSF101874">
    <property type="entry name" value="YceI-like"/>
    <property type="match status" value="1"/>
</dbReference>
<keyword evidence="2" id="KW-0472">Membrane</keyword>